<dbReference type="OrthoDB" id="412788at2759"/>
<evidence type="ECO:0008006" key="4">
    <source>
        <dbReference type="Google" id="ProtNLM"/>
    </source>
</evidence>
<dbReference type="PANTHER" id="PTHR34598:SF3">
    <property type="entry name" value="OXIDOREDUCTASE AN1597"/>
    <property type="match status" value="1"/>
</dbReference>
<sequence length="281" mass="31588">MPTAVVAPQTVAAELNFLSPTLKEKPFYYRTPPAGKPESNIVVESQAVNITDLRTLSASQRNAFTIDSAGFQIIEHQTVEKDFVDEDAIRNVYYKETEELLKSVTGATRVFIFDHTIRRRKAGEAETPENRGPGLRAHVDQTPKAGAARVHHHLGEEAERLSKGRVQIINVWRPIKPVVATPLAYGDYHTFDVNKDLAASDLIYPDRVGETYNIRYNPSQKWYYLKNQTPGEVVLLKCYESEDKPGRALLTPHSAFIDPTAPADAPPRESIEIRALVFYEN</sequence>
<reference evidence="2 3" key="1">
    <citation type="journal article" date="2016" name="Mol. Biol. Evol.">
        <title>Comparative Genomics of Early-Diverging Mushroom-Forming Fungi Provides Insights into the Origins of Lignocellulose Decay Capabilities.</title>
        <authorList>
            <person name="Nagy L.G."/>
            <person name="Riley R."/>
            <person name="Tritt A."/>
            <person name="Adam C."/>
            <person name="Daum C."/>
            <person name="Floudas D."/>
            <person name="Sun H."/>
            <person name="Yadav J.S."/>
            <person name="Pangilinan J."/>
            <person name="Larsson K.H."/>
            <person name="Matsuura K."/>
            <person name="Barry K."/>
            <person name="Labutti K."/>
            <person name="Kuo R."/>
            <person name="Ohm R.A."/>
            <person name="Bhattacharya S.S."/>
            <person name="Shirouzu T."/>
            <person name="Yoshinaga Y."/>
            <person name="Martin F.M."/>
            <person name="Grigoriev I.V."/>
            <person name="Hibbett D.S."/>
        </authorList>
    </citation>
    <scope>NUCLEOTIDE SEQUENCE [LARGE SCALE GENOMIC DNA]</scope>
    <source>
        <strain evidence="2 3">HHB12029</strain>
    </source>
</reference>
<keyword evidence="3" id="KW-1185">Reference proteome</keyword>
<dbReference type="Proteomes" id="UP000077266">
    <property type="component" value="Unassembled WGS sequence"/>
</dbReference>
<accession>A0A165F9V0</accession>
<dbReference type="InterPro" id="IPR044053">
    <property type="entry name" value="AsaB-like"/>
</dbReference>
<name>A0A165F9V0_EXIGL</name>
<dbReference type="InParanoid" id="A0A165F9V0"/>
<protein>
    <recommendedName>
        <fullName evidence="4">Methyltransferase</fullName>
    </recommendedName>
</protein>
<evidence type="ECO:0000313" key="3">
    <source>
        <dbReference type="Proteomes" id="UP000077266"/>
    </source>
</evidence>
<comment type="similarity">
    <text evidence="1">Belongs to the asaB hydroxylase/desaturase family.</text>
</comment>
<dbReference type="EMBL" id="KV426095">
    <property type="protein sequence ID" value="KZV88647.1"/>
    <property type="molecule type" value="Genomic_DNA"/>
</dbReference>
<dbReference type="PANTHER" id="PTHR34598">
    <property type="entry name" value="BLL6449 PROTEIN"/>
    <property type="match status" value="1"/>
</dbReference>
<dbReference type="NCBIfam" id="NF041278">
    <property type="entry name" value="CmcJ_NvfI_EfuI"/>
    <property type="match status" value="1"/>
</dbReference>
<dbReference type="STRING" id="1314781.A0A165F9V0"/>
<evidence type="ECO:0000256" key="1">
    <source>
        <dbReference type="ARBA" id="ARBA00023604"/>
    </source>
</evidence>
<proteinExistence type="inferred from homology"/>
<dbReference type="AlphaFoldDB" id="A0A165F9V0"/>
<organism evidence="2 3">
    <name type="scientific">Exidia glandulosa HHB12029</name>
    <dbReference type="NCBI Taxonomy" id="1314781"/>
    <lineage>
        <taxon>Eukaryota</taxon>
        <taxon>Fungi</taxon>
        <taxon>Dikarya</taxon>
        <taxon>Basidiomycota</taxon>
        <taxon>Agaricomycotina</taxon>
        <taxon>Agaricomycetes</taxon>
        <taxon>Auriculariales</taxon>
        <taxon>Exidiaceae</taxon>
        <taxon>Exidia</taxon>
    </lineage>
</organism>
<gene>
    <name evidence="2" type="ORF">EXIGLDRAFT_650958</name>
</gene>
<dbReference type="GO" id="GO:0016491">
    <property type="term" value="F:oxidoreductase activity"/>
    <property type="evidence" value="ECO:0007669"/>
    <property type="project" value="InterPro"/>
</dbReference>
<evidence type="ECO:0000313" key="2">
    <source>
        <dbReference type="EMBL" id="KZV88647.1"/>
    </source>
</evidence>